<evidence type="ECO:0000256" key="2">
    <source>
        <dbReference type="ARBA" id="ARBA00023125"/>
    </source>
</evidence>
<feature type="domain" description="HTH arsR-type" evidence="4">
    <location>
        <begin position="4"/>
        <end position="112"/>
    </location>
</feature>
<name>A0ABS7KF57_9BACL</name>
<protein>
    <submittedName>
        <fullName evidence="5">Winged helix-turn-helix transcriptional regulator</fullName>
    </submittedName>
</protein>
<dbReference type="SUPFAM" id="SSF46785">
    <property type="entry name" value="Winged helix' DNA-binding domain"/>
    <property type="match status" value="1"/>
</dbReference>
<dbReference type="PROSITE" id="PS50987">
    <property type="entry name" value="HTH_ARSR_2"/>
    <property type="match status" value="1"/>
</dbReference>
<accession>A0ABS7KF57</accession>
<organism evidence="5 6">
    <name type="scientific">Paenibacillus cucumis</name>
    <name type="common">ex Kampfer et al. 2016</name>
    <dbReference type="NCBI Taxonomy" id="1776858"/>
    <lineage>
        <taxon>Bacteria</taxon>
        <taxon>Bacillati</taxon>
        <taxon>Bacillota</taxon>
        <taxon>Bacilli</taxon>
        <taxon>Bacillales</taxon>
        <taxon>Paenibacillaceae</taxon>
        <taxon>Paenibacillus</taxon>
    </lineage>
</organism>
<keyword evidence="3" id="KW-0804">Transcription</keyword>
<dbReference type="InterPro" id="IPR001845">
    <property type="entry name" value="HTH_ArsR_DNA-bd_dom"/>
</dbReference>
<dbReference type="InterPro" id="IPR051081">
    <property type="entry name" value="HTH_MetalResp_TranReg"/>
</dbReference>
<dbReference type="InterPro" id="IPR036388">
    <property type="entry name" value="WH-like_DNA-bd_sf"/>
</dbReference>
<evidence type="ECO:0000259" key="4">
    <source>
        <dbReference type="PROSITE" id="PS50987"/>
    </source>
</evidence>
<dbReference type="PANTHER" id="PTHR33154:SF33">
    <property type="entry name" value="TRANSCRIPTIONAL REPRESSOR SDPR"/>
    <property type="match status" value="1"/>
</dbReference>
<dbReference type="InterPro" id="IPR036390">
    <property type="entry name" value="WH_DNA-bd_sf"/>
</dbReference>
<evidence type="ECO:0000256" key="1">
    <source>
        <dbReference type="ARBA" id="ARBA00023015"/>
    </source>
</evidence>
<dbReference type="InterPro" id="IPR011991">
    <property type="entry name" value="ArsR-like_HTH"/>
</dbReference>
<dbReference type="SMART" id="SM00418">
    <property type="entry name" value="HTH_ARSR"/>
    <property type="match status" value="1"/>
</dbReference>
<dbReference type="Gene3D" id="1.10.10.10">
    <property type="entry name" value="Winged helix-like DNA-binding domain superfamily/Winged helix DNA-binding domain"/>
    <property type="match status" value="1"/>
</dbReference>
<evidence type="ECO:0000256" key="3">
    <source>
        <dbReference type="ARBA" id="ARBA00023163"/>
    </source>
</evidence>
<evidence type="ECO:0000313" key="5">
    <source>
        <dbReference type="EMBL" id="MBY0202777.1"/>
    </source>
</evidence>
<comment type="caution">
    <text evidence="5">The sequence shown here is derived from an EMBL/GenBank/DDBJ whole genome shotgun (WGS) entry which is preliminary data.</text>
</comment>
<keyword evidence="2" id="KW-0238">DNA-binding</keyword>
<dbReference type="EMBL" id="JACLIC010000009">
    <property type="protein sequence ID" value="MBY0202777.1"/>
    <property type="molecule type" value="Genomic_DNA"/>
</dbReference>
<keyword evidence="1" id="KW-0805">Transcription regulation</keyword>
<proteinExistence type="predicted"/>
<keyword evidence="6" id="KW-1185">Reference proteome</keyword>
<dbReference type="PANTHER" id="PTHR33154">
    <property type="entry name" value="TRANSCRIPTIONAL REGULATOR, ARSR FAMILY"/>
    <property type="match status" value="1"/>
</dbReference>
<dbReference type="PRINTS" id="PR00778">
    <property type="entry name" value="HTHARSR"/>
</dbReference>
<sequence length="122" mass="13854">MNTIATEFKNNQKVLNAIGDETRQAILMALIQGPQKTGMRVGEIRVQTHLSRPAVSHHLKILKEAQIISVHKEGTRNFYRLDAGSKLKSLKNLASEIDKLFEQCEEPATESRSRTNERDDLR</sequence>
<gene>
    <name evidence="5" type="ORF">H7T88_06035</name>
</gene>
<reference evidence="5 6" key="1">
    <citation type="submission" date="2020-08" db="EMBL/GenBank/DDBJ databases">
        <title>Fungal Genomes of the International Space Station.</title>
        <authorList>
            <person name="Seuylemezian A."/>
            <person name="Singh N.K."/>
            <person name="Wood J."/>
            <person name="Venkateswaran K."/>
        </authorList>
    </citation>
    <scope>NUCLEOTIDE SEQUENCE [LARGE SCALE GENOMIC DNA]</scope>
    <source>
        <strain evidence="5 6">S/N-304-OC-R4</strain>
    </source>
</reference>
<dbReference type="NCBIfam" id="NF033788">
    <property type="entry name" value="HTH_metalloreg"/>
    <property type="match status" value="1"/>
</dbReference>
<dbReference type="Proteomes" id="UP000706031">
    <property type="component" value="Unassembled WGS sequence"/>
</dbReference>
<evidence type="ECO:0000313" key="6">
    <source>
        <dbReference type="Proteomes" id="UP000706031"/>
    </source>
</evidence>
<dbReference type="CDD" id="cd00090">
    <property type="entry name" value="HTH_ARSR"/>
    <property type="match status" value="1"/>
</dbReference>
<dbReference type="Pfam" id="PF01022">
    <property type="entry name" value="HTH_5"/>
    <property type="match status" value="1"/>
</dbReference>